<keyword evidence="6 13" id="KW-1133">Transmembrane helix</keyword>
<sequence>MEDVPVFSLTDYIVMGLMLCVSSGIGVFFAVRDRRDQSNKTFLLGNRELGVFPVAMSLMASFQSATTVLGYPAEMYYKGTQFWMAIFGLALSNVIAAELFMPVLYNLQLTSVNSYLERRFRSRAVRTLGSLSFIINTLLYMGVVLYGPSVALESVTGMPVWTSIVFLGLICTFYTVLGGLKAVVWTDAFQMIVMILGLASVVALGVIKVGGFRNVWSTSVQGDRIQFFNTKVDLHSSVSLWNVLLGTTFVWLASYGTSQTQVQRFCSVSTLKKAKTALYVNIPGVMMNISLGCLAGLVIYANYPDCDPLKSGKITKSDQLIPFFVMKTLSVVPGLPGLFVACVFSGALSTLSSGFNSLAAVTWEDFLVKWSNFTERQAAYVTKAVAAFYGFLTIGMAFIAGRVGSILKAAFAMSGALSGPLLGVFTMGVLLPFCNGKGALAGLLLGQTVCLWVVVGSLLNESREENLPTSVDACPNLNVTEDPRSGAEPLAPEGLQNLYHLSHLLVPVLGFMVTFFTGILVSLLTGRNAHQKQDPELYSRCVARRLTPPSPSEDKEAEKLCPPLSCTSEQIICVKPTNDHPDPSDQHQLNGGQALSPGVVISTAL</sequence>
<keyword evidence="3" id="KW-0813">Transport</keyword>
<evidence type="ECO:0000256" key="5">
    <source>
        <dbReference type="ARBA" id="ARBA00022692"/>
    </source>
</evidence>
<feature type="region of interest" description="Disordered" evidence="12">
    <location>
        <begin position="575"/>
        <end position="594"/>
    </location>
</feature>
<feature type="transmembrane region" description="Helical" evidence="13">
    <location>
        <begin position="278"/>
        <end position="301"/>
    </location>
</feature>
<keyword evidence="8" id="KW-0406">Ion transport</keyword>
<keyword evidence="10" id="KW-0739">Sodium transport</keyword>
<organism evidence="14">
    <name type="scientific">Ixodes ricinus</name>
    <name type="common">Common tick</name>
    <name type="synonym">Acarus ricinus</name>
    <dbReference type="NCBI Taxonomy" id="34613"/>
    <lineage>
        <taxon>Eukaryota</taxon>
        <taxon>Metazoa</taxon>
        <taxon>Ecdysozoa</taxon>
        <taxon>Arthropoda</taxon>
        <taxon>Chelicerata</taxon>
        <taxon>Arachnida</taxon>
        <taxon>Acari</taxon>
        <taxon>Parasitiformes</taxon>
        <taxon>Ixodida</taxon>
        <taxon>Ixodoidea</taxon>
        <taxon>Ixodidae</taxon>
        <taxon>Ixodinae</taxon>
        <taxon>Ixodes</taxon>
    </lineage>
</organism>
<feature type="transmembrane region" description="Helical" evidence="13">
    <location>
        <begin position="409"/>
        <end position="431"/>
    </location>
</feature>
<feature type="transmembrane region" description="Helical" evidence="13">
    <location>
        <begin position="83"/>
        <end position="107"/>
    </location>
</feature>
<evidence type="ECO:0000256" key="3">
    <source>
        <dbReference type="ARBA" id="ARBA00022448"/>
    </source>
</evidence>
<evidence type="ECO:0000256" key="7">
    <source>
        <dbReference type="ARBA" id="ARBA00023053"/>
    </source>
</evidence>
<dbReference type="InterPro" id="IPR001734">
    <property type="entry name" value="Na/solute_symporter"/>
</dbReference>
<dbReference type="PROSITE" id="PS50283">
    <property type="entry name" value="NA_SOLUT_SYMP_3"/>
    <property type="match status" value="1"/>
</dbReference>
<dbReference type="Pfam" id="PF00474">
    <property type="entry name" value="SSF"/>
    <property type="match status" value="1"/>
</dbReference>
<evidence type="ECO:0000313" key="14">
    <source>
        <dbReference type="EMBL" id="JAP68767.1"/>
    </source>
</evidence>
<feature type="transmembrane region" description="Helical" evidence="13">
    <location>
        <begin position="12"/>
        <end position="31"/>
    </location>
</feature>
<evidence type="ECO:0000256" key="2">
    <source>
        <dbReference type="ARBA" id="ARBA00006434"/>
    </source>
</evidence>
<keyword evidence="7" id="KW-0915">Sodium</keyword>
<keyword evidence="9 13" id="KW-0472">Membrane</keyword>
<dbReference type="GO" id="GO:0006814">
    <property type="term" value="P:sodium ion transport"/>
    <property type="evidence" value="ECO:0007669"/>
    <property type="project" value="UniProtKB-KW"/>
</dbReference>
<proteinExistence type="evidence at transcript level"/>
<dbReference type="AlphaFoldDB" id="A0A131XQ49"/>
<dbReference type="NCBIfam" id="TIGR00813">
    <property type="entry name" value="sss"/>
    <property type="match status" value="1"/>
</dbReference>
<feature type="transmembrane region" description="Helical" evidence="13">
    <location>
        <begin position="51"/>
        <end position="71"/>
    </location>
</feature>
<dbReference type="GO" id="GO:0015293">
    <property type="term" value="F:symporter activity"/>
    <property type="evidence" value="ECO:0007669"/>
    <property type="project" value="TreeGrafter"/>
</dbReference>
<dbReference type="EMBL" id="GEFM01007029">
    <property type="protein sequence ID" value="JAP68767.1"/>
    <property type="molecule type" value="mRNA"/>
</dbReference>
<dbReference type="GO" id="GO:0005886">
    <property type="term" value="C:plasma membrane"/>
    <property type="evidence" value="ECO:0007669"/>
    <property type="project" value="UniProtKB-SubCell"/>
</dbReference>
<feature type="transmembrane region" description="Helical" evidence="13">
    <location>
        <begin position="384"/>
        <end position="403"/>
    </location>
</feature>
<dbReference type="InterPro" id="IPR051163">
    <property type="entry name" value="Sodium:Solute_Symporter_SSF"/>
</dbReference>
<dbReference type="CDD" id="cd11492">
    <property type="entry name" value="SLC5sbd_NIS-SMVT"/>
    <property type="match status" value="1"/>
</dbReference>
<comment type="similarity">
    <text evidence="2 11">Belongs to the sodium:solute symporter (SSF) (TC 2.A.21) family.</text>
</comment>
<evidence type="ECO:0000256" key="13">
    <source>
        <dbReference type="SAM" id="Phobius"/>
    </source>
</evidence>
<evidence type="ECO:0000256" key="10">
    <source>
        <dbReference type="ARBA" id="ARBA00023201"/>
    </source>
</evidence>
<evidence type="ECO:0000256" key="9">
    <source>
        <dbReference type="ARBA" id="ARBA00023136"/>
    </source>
</evidence>
<dbReference type="PANTHER" id="PTHR42985">
    <property type="entry name" value="SODIUM-COUPLED MONOCARBOXYLATE TRANSPORTER"/>
    <property type="match status" value="1"/>
</dbReference>
<comment type="subcellular location">
    <subcellularLocation>
        <location evidence="1">Cell membrane</location>
        <topology evidence="1">Multi-pass membrane protein</topology>
    </subcellularLocation>
</comment>
<feature type="transmembrane region" description="Helical" evidence="13">
    <location>
        <begin position="189"/>
        <end position="207"/>
    </location>
</feature>
<keyword evidence="5 13" id="KW-0812">Transmembrane</keyword>
<accession>A0A131XQ49</accession>
<evidence type="ECO:0000256" key="6">
    <source>
        <dbReference type="ARBA" id="ARBA00022989"/>
    </source>
</evidence>
<feature type="transmembrane region" description="Helical" evidence="13">
    <location>
        <begin position="504"/>
        <end position="524"/>
    </location>
</feature>
<protein>
    <submittedName>
        <fullName evidence="14">Putative sodium-coupled monocarboxylate transporter 2</fullName>
    </submittedName>
</protein>
<feature type="transmembrane region" description="Helical" evidence="13">
    <location>
        <begin position="238"/>
        <end position="257"/>
    </location>
</feature>
<feature type="transmembrane region" description="Helical" evidence="13">
    <location>
        <begin position="158"/>
        <end position="177"/>
    </location>
</feature>
<name>A0A131XQ49_IXORI</name>
<dbReference type="InterPro" id="IPR038377">
    <property type="entry name" value="Na/Glc_symporter_sf"/>
</dbReference>
<evidence type="ECO:0000256" key="1">
    <source>
        <dbReference type="ARBA" id="ARBA00004651"/>
    </source>
</evidence>
<feature type="transmembrane region" description="Helical" evidence="13">
    <location>
        <begin position="338"/>
        <end position="363"/>
    </location>
</feature>
<evidence type="ECO:0000256" key="11">
    <source>
        <dbReference type="RuleBase" id="RU362091"/>
    </source>
</evidence>
<feature type="transmembrane region" description="Helical" evidence="13">
    <location>
        <begin position="438"/>
        <end position="459"/>
    </location>
</feature>
<evidence type="ECO:0000256" key="12">
    <source>
        <dbReference type="SAM" id="MobiDB-lite"/>
    </source>
</evidence>
<keyword evidence="4" id="KW-1003">Cell membrane</keyword>
<dbReference type="Gene3D" id="1.20.1730.10">
    <property type="entry name" value="Sodium/glucose cotransporter"/>
    <property type="match status" value="1"/>
</dbReference>
<evidence type="ECO:0000256" key="4">
    <source>
        <dbReference type="ARBA" id="ARBA00022475"/>
    </source>
</evidence>
<dbReference type="PANTHER" id="PTHR42985:SF40">
    <property type="entry name" value="LD47995P-RELATED"/>
    <property type="match status" value="1"/>
</dbReference>
<evidence type="ECO:0000256" key="8">
    <source>
        <dbReference type="ARBA" id="ARBA00023065"/>
    </source>
</evidence>
<feature type="transmembrane region" description="Helical" evidence="13">
    <location>
        <begin position="128"/>
        <end position="146"/>
    </location>
</feature>
<reference evidence="14" key="1">
    <citation type="submission" date="2016-02" db="EMBL/GenBank/DDBJ databases">
        <title>RNAseq analyses of the midgut from blood- or serum-fed Ixodes ricinus ticks.</title>
        <authorList>
            <person name="Perner J."/>
            <person name="Provaznik J."/>
            <person name="Schrenkova J."/>
            <person name="Urbanova V."/>
            <person name="Ribeiro J.M."/>
            <person name="Kopacek P."/>
        </authorList>
    </citation>
    <scope>NUCLEOTIDE SEQUENCE</scope>
    <source>
        <tissue evidence="14">Gut</tissue>
    </source>
</reference>